<dbReference type="NCBIfam" id="TIGR01494">
    <property type="entry name" value="ATPase_P-type"/>
    <property type="match status" value="2"/>
</dbReference>
<dbReference type="InterPro" id="IPR001757">
    <property type="entry name" value="P_typ_ATPase"/>
</dbReference>
<dbReference type="GO" id="GO:0015662">
    <property type="term" value="F:P-type ion transporter activity"/>
    <property type="evidence" value="ECO:0007669"/>
    <property type="project" value="UniProtKB-ARBA"/>
</dbReference>
<dbReference type="Gene3D" id="2.70.150.10">
    <property type="entry name" value="Calcium-transporting ATPase, cytoplasmic transduction domain A"/>
    <property type="match status" value="1"/>
</dbReference>
<name>A0A2T5G0I9_9SPHN</name>
<reference evidence="11 12" key="1">
    <citation type="submission" date="2017-09" db="EMBL/GenBank/DDBJ databases">
        <title>Sphingomonas panjinensis sp.nov., isolated from oil-contaminated soil.</title>
        <authorList>
            <person name="Wang L."/>
            <person name="Chen L."/>
        </authorList>
    </citation>
    <scope>NUCLEOTIDE SEQUENCE [LARGE SCALE GENOMIC DNA]</scope>
    <source>
        <strain evidence="11 12">FW-11</strain>
    </source>
</reference>
<keyword evidence="7" id="KW-1278">Translocase</keyword>
<dbReference type="GO" id="GO:0016887">
    <property type="term" value="F:ATP hydrolysis activity"/>
    <property type="evidence" value="ECO:0007669"/>
    <property type="project" value="InterPro"/>
</dbReference>
<evidence type="ECO:0000256" key="8">
    <source>
        <dbReference type="ARBA" id="ARBA00022989"/>
    </source>
</evidence>
<dbReference type="Gene3D" id="3.40.1110.10">
    <property type="entry name" value="Calcium-transporting ATPase, cytoplasmic domain N"/>
    <property type="match status" value="1"/>
</dbReference>
<dbReference type="InterPro" id="IPR006068">
    <property type="entry name" value="ATPase_P-typ_cation-transptr_C"/>
</dbReference>
<evidence type="ECO:0000256" key="2">
    <source>
        <dbReference type="ARBA" id="ARBA00005675"/>
    </source>
</evidence>
<evidence type="ECO:0000256" key="1">
    <source>
        <dbReference type="ARBA" id="ARBA00004651"/>
    </source>
</evidence>
<dbReference type="Pfam" id="PF00122">
    <property type="entry name" value="E1-E2_ATPase"/>
    <property type="match status" value="1"/>
</dbReference>
<dbReference type="GO" id="GO:0005886">
    <property type="term" value="C:plasma membrane"/>
    <property type="evidence" value="ECO:0007669"/>
    <property type="project" value="UniProtKB-SubCell"/>
</dbReference>
<evidence type="ECO:0000256" key="6">
    <source>
        <dbReference type="ARBA" id="ARBA00022840"/>
    </source>
</evidence>
<evidence type="ECO:0000256" key="7">
    <source>
        <dbReference type="ARBA" id="ARBA00022967"/>
    </source>
</evidence>
<dbReference type="PRINTS" id="PR00119">
    <property type="entry name" value="CATATPASE"/>
</dbReference>
<keyword evidence="3" id="KW-1003">Cell membrane</keyword>
<evidence type="ECO:0000256" key="9">
    <source>
        <dbReference type="ARBA" id="ARBA00023136"/>
    </source>
</evidence>
<dbReference type="SUPFAM" id="SSF81653">
    <property type="entry name" value="Calcium ATPase, transduction domain A"/>
    <property type="match status" value="1"/>
</dbReference>
<evidence type="ECO:0000256" key="3">
    <source>
        <dbReference type="ARBA" id="ARBA00022475"/>
    </source>
</evidence>
<dbReference type="SFLD" id="SFLDF00027">
    <property type="entry name" value="p-type_atpase"/>
    <property type="match status" value="1"/>
</dbReference>
<dbReference type="PANTHER" id="PTHR43294">
    <property type="entry name" value="SODIUM/POTASSIUM-TRANSPORTING ATPASE SUBUNIT ALPHA"/>
    <property type="match status" value="1"/>
</dbReference>
<dbReference type="Pfam" id="PF13246">
    <property type="entry name" value="Cation_ATPase"/>
    <property type="match status" value="1"/>
</dbReference>
<dbReference type="OrthoDB" id="391538at2"/>
<comment type="subcellular location">
    <subcellularLocation>
        <location evidence="1">Cell membrane</location>
        <topology evidence="1">Multi-pass membrane protein</topology>
    </subcellularLocation>
</comment>
<dbReference type="GO" id="GO:0005524">
    <property type="term" value="F:ATP binding"/>
    <property type="evidence" value="ECO:0007669"/>
    <property type="project" value="UniProtKB-KW"/>
</dbReference>
<dbReference type="InterPro" id="IPR044492">
    <property type="entry name" value="P_typ_ATPase_HD_dom"/>
</dbReference>
<feature type="domain" description="Cation-transporting P-type ATPase N-terminal" evidence="10">
    <location>
        <begin position="118"/>
        <end position="191"/>
    </location>
</feature>
<dbReference type="SUPFAM" id="SSF81660">
    <property type="entry name" value="Metal cation-transporting ATPase, ATP-binding domain N"/>
    <property type="match status" value="1"/>
</dbReference>
<dbReference type="PROSITE" id="PS00154">
    <property type="entry name" value="ATPASE_E1_E2"/>
    <property type="match status" value="1"/>
</dbReference>
<evidence type="ECO:0000256" key="5">
    <source>
        <dbReference type="ARBA" id="ARBA00022741"/>
    </source>
</evidence>
<dbReference type="SFLD" id="SFLDS00003">
    <property type="entry name" value="Haloacid_Dehalogenase"/>
    <property type="match status" value="1"/>
</dbReference>
<dbReference type="Proteomes" id="UP000244162">
    <property type="component" value="Unassembled WGS sequence"/>
</dbReference>
<keyword evidence="4" id="KW-0812">Transmembrane</keyword>
<dbReference type="InterPro" id="IPR004014">
    <property type="entry name" value="ATPase_P-typ_cation-transptr_N"/>
</dbReference>
<keyword evidence="12" id="KW-1185">Reference proteome</keyword>
<dbReference type="AlphaFoldDB" id="A0A2T5G0I9"/>
<dbReference type="SFLD" id="SFLDG00002">
    <property type="entry name" value="C1.7:_P-type_atpase_like"/>
    <property type="match status" value="1"/>
</dbReference>
<comment type="caution">
    <text evidence="11">The sequence shown here is derived from an EMBL/GenBank/DDBJ whole genome shotgun (WGS) entry which is preliminary data.</text>
</comment>
<dbReference type="Pfam" id="PF00689">
    <property type="entry name" value="Cation_ATPase_C"/>
    <property type="match status" value="1"/>
</dbReference>
<evidence type="ECO:0000313" key="12">
    <source>
        <dbReference type="Proteomes" id="UP000244162"/>
    </source>
</evidence>
<comment type="similarity">
    <text evidence="2">Belongs to the cation transport ATPase (P-type) (TC 3.A.3) family. Type IIA subfamily.</text>
</comment>
<evidence type="ECO:0000313" key="11">
    <source>
        <dbReference type="EMBL" id="PTQ12658.1"/>
    </source>
</evidence>
<dbReference type="InterPro" id="IPR023214">
    <property type="entry name" value="HAD_sf"/>
</dbReference>
<evidence type="ECO:0000259" key="10">
    <source>
        <dbReference type="SMART" id="SM00831"/>
    </source>
</evidence>
<dbReference type="SMART" id="SM00831">
    <property type="entry name" value="Cation_ATPase_N"/>
    <property type="match status" value="1"/>
</dbReference>
<dbReference type="InterPro" id="IPR023299">
    <property type="entry name" value="ATPase_P-typ_cyto_dom_N"/>
</dbReference>
<dbReference type="SUPFAM" id="SSF81665">
    <property type="entry name" value="Calcium ATPase, transmembrane domain M"/>
    <property type="match status" value="1"/>
</dbReference>
<dbReference type="PANTHER" id="PTHR43294:SF21">
    <property type="entry name" value="CATION TRANSPORTING ATPASE"/>
    <property type="match status" value="1"/>
</dbReference>
<dbReference type="InterPro" id="IPR059000">
    <property type="entry name" value="ATPase_P-type_domA"/>
</dbReference>
<keyword evidence="9" id="KW-0472">Membrane</keyword>
<gene>
    <name evidence="11" type="ORF">CLG96_00355</name>
</gene>
<sequence>MALARTSLRAWDEDGGPSMNTAPDEAELRLIHAAIPGRARFHLARLKGNGQLGQQLLADLPGRMIEHVSANPITGNILIFFDPDVPLDRIERLLRQSLRESTKAPSPKVGIAANRAEAWHALPVTNVLARLDTTEAGLSGTEGLRRLARHGPNRLGELHGRSAEEILLGQFRSLPVALLGASALLSLATGGLADAIVIAGVIGLNAEIGYVSESRAERTITALTKGSPQFATVIRDGSGREIPLDDIVPGDILELAAGTLVPADARLIATDGLSIGEALLTGESLPIEKSADRLLPPDCPLAERTNMVFRGTLVTGGAGRAVVVATGRMSEIGRIQSMIGAVEPQQTPLQHQLARLGRELVGISLAACGAVFALGMVRGHGMLPMLRVAVSLAVAAVPEGLPTLATTTLALGIDSLRRKGILIRALPAVEGLSTIQIICFDKTGTLTLNRMEVARIITPQGDFRMTGPHVLRMEGDVGTAIDPGEQQDLVQLLELCALCNDAELNEGGTEQEVTGSSTETALLQAALRSGLDVAALRARRPRLSASQRSENRRYMTTRHGLETGATLRAVKGNPEDVLALCRWTLADSERRPLDAAERRRIEAENQALGQAAMRVLGVASALDEGELAWAGMVAMMDPVRSDAARVMTRFHEAGIGTVIVTGDQAATAAAIADELGLSNGITPQGALARNGIATLPPNGPGMIADHVFSRVTPAQKLQIIETLRRAGLVVAMVGDGINDAPSLRAADIGIALGGGTDAARQTADVILLTDELEGLVTAIENGRATYDNIRRAIAYLLATNLSEIMLMLVSVASGIGQPLTPVQLLWLNLVTDVLPAIGLALEPPAAGLMQRPPRDAQEPIVSRADYGTLGRDAAIITGTALAGGLSATLRHGAGVRSGAVGFASLIAAQLLYALPYRAARPAGQKSENGRDYLPGALMLSGTAAAAALFLPGLRRLCGGPIDLIDSGIALAAGGAAMALGSGGGEKLR</sequence>
<dbReference type="PRINTS" id="PR00120">
    <property type="entry name" value="HATPASE"/>
</dbReference>
<organism evidence="11 12">
    <name type="scientific">Sphingomonas oleivorans</name>
    <dbReference type="NCBI Taxonomy" id="1735121"/>
    <lineage>
        <taxon>Bacteria</taxon>
        <taxon>Pseudomonadati</taxon>
        <taxon>Pseudomonadota</taxon>
        <taxon>Alphaproteobacteria</taxon>
        <taxon>Sphingomonadales</taxon>
        <taxon>Sphingomonadaceae</taxon>
        <taxon>Sphingomonas</taxon>
    </lineage>
</organism>
<dbReference type="InterPro" id="IPR036412">
    <property type="entry name" value="HAD-like_sf"/>
</dbReference>
<keyword evidence="8" id="KW-1133">Transmembrane helix</keyword>
<dbReference type="InterPro" id="IPR023298">
    <property type="entry name" value="ATPase_P-typ_TM_dom_sf"/>
</dbReference>
<evidence type="ECO:0000256" key="4">
    <source>
        <dbReference type="ARBA" id="ARBA00022692"/>
    </source>
</evidence>
<keyword evidence="5" id="KW-0547">Nucleotide-binding</keyword>
<dbReference type="InterPro" id="IPR018303">
    <property type="entry name" value="ATPase_P-typ_P_site"/>
</dbReference>
<proteinExistence type="inferred from homology"/>
<dbReference type="SUPFAM" id="SSF56784">
    <property type="entry name" value="HAD-like"/>
    <property type="match status" value="1"/>
</dbReference>
<dbReference type="Gene3D" id="1.20.1110.10">
    <property type="entry name" value="Calcium-transporting ATPase, transmembrane domain"/>
    <property type="match status" value="1"/>
</dbReference>
<dbReference type="InterPro" id="IPR008250">
    <property type="entry name" value="ATPase_P-typ_transduc_dom_A_sf"/>
</dbReference>
<protein>
    <submittedName>
        <fullName evidence="11">ATPase</fullName>
    </submittedName>
</protein>
<accession>A0A2T5G0I9</accession>
<dbReference type="Pfam" id="PF00690">
    <property type="entry name" value="Cation_ATPase_N"/>
    <property type="match status" value="1"/>
</dbReference>
<keyword evidence="6" id="KW-0067">ATP-binding</keyword>
<dbReference type="EMBL" id="NWBU01000004">
    <property type="protein sequence ID" value="PTQ12658.1"/>
    <property type="molecule type" value="Genomic_DNA"/>
</dbReference>
<dbReference type="InterPro" id="IPR050510">
    <property type="entry name" value="Cation_transp_ATPase_P-type"/>
</dbReference>
<dbReference type="Gene3D" id="3.40.50.1000">
    <property type="entry name" value="HAD superfamily/HAD-like"/>
    <property type="match status" value="1"/>
</dbReference>